<evidence type="ECO:0000256" key="6">
    <source>
        <dbReference type="ARBA" id="ARBA00023136"/>
    </source>
</evidence>
<keyword evidence="6" id="KW-0472">Membrane</keyword>
<dbReference type="Proteomes" id="UP000830198">
    <property type="component" value="Chromosome"/>
</dbReference>
<dbReference type="Pfam" id="PF02321">
    <property type="entry name" value="OEP"/>
    <property type="match status" value="1"/>
</dbReference>
<dbReference type="PANTHER" id="PTHR30026">
    <property type="entry name" value="OUTER MEMBRANE PROTEIN TOLC"/>
    <property type="match status" value="1"/>
</dbReference>
<dbReference type="InterPro" id="IPR051906">
    <property type="entry name" value="TolC-like"/>
</dbReference>
<dbReference type="EMBL" id="CP095855">
    <property type="protein sequence ID" value="UPK67384.1"/>
    <property type="molecule type" value="Genomic_DNA"/>
</dbReference>
<evidence type="ECO:0000256" key="7">
    <source>
        <dbReference type="ARBA" id="ARBA00023237"/>
    </source>
</evidence>
<evidence type="ECO:0000313" key="9">
    <source>
        <dbReference type="Proteomes" id="UP000830198"/>
    </source>
</evidence>
<dbReference type="PANTHER" id="PTHR30026:SF20">
    <property type="entry name" value="OUTER MEMBRANE PROTEIN TOLC"/>
    <property type="match status" value="1"/>
</dbReference>
<keyword evidence="7" id="KW-0998">Cell outer membrane</keyword>
<reference evidence="8 9" key="1">
    <citation type="submission" date="2022-04" db="EMBL/GenBank/DDBJ databases">
        <title>The arsenic-methylating capacity of Chitinophaga filiformis YT5 during chitin decomposition.</title>
        <authorList>
            <person name="Chen G."/>
            <person name="Liang Y."/>
        </authorList>
    </citation>
    <scope>NUCLEOTIDE SEQUENCE [LARGE SCALE GENOMIC DNA]</scope>
    <source>
        <strain evidence="8 9">YT5</strain>
    </source>
</reference>
<name>A0ABY4HUB4_CHIFI</name>
<evidence type="ECO:0000256" key="5">
    <source>
        <dbReference type="ARBA" id="ARBA00022692"/>
    </source>
</evidence>
<evidence type="ECO:0000256" key="2">
    <source>
        <dbReference type="ARBA" id="ARBA00007613"/>
    </source>
</evidence>
<keyword evidence="3" id="KW-0813">Transport</keyword>
<organism evidence="8 9">
    <name type="scientific">Chitinophaga filiformis</name>
    <name type="common">Myxococcus filiformis</name>
    <name type="synonym">Flexibacter filiformis</name>
    <dbReference type="NCBI Taxonomy" id="104663"/>
    <lineage>
        <taxon>Bacteria</taxon>
        <taxon>Pseudomonadati</taxon>
        <taxon>Bacteroidota</taxon>
        <taxon>Chitinophagia</taxon>
        <taxon>Chitinophagales</taxon>
        <taxon>Chitinophagaceae</taxon>
        <taxon>Chitinophaga</taxon>
    </lineage>
</organism>
<keyword evidence="5" id="KW-0812">Transmembrane</keyword>
<keyword evidence="9" id="KW-1185">Reference proteome</keyword>
<comment type="subcellular location">
    <subcellularLocation>
        <location evidence="1">Cell outer membrane</location>
    </subcellularLocation>
</comment>
<keyword evidence="4" id="KW-1134">Transmembrane beta strand</keyword>
<sequence>MMNRAHSAGIVFFLVIIITTASAGAQDILESYCETGLRNNLTIHRLNSDYQNALWAFTESRRTAGPTVDYSAGYTKYIREPIDLAGGHTGEIADFLSQLQTSTIKNGKFYYPNPNQYSSAIQLTQNIYNRQNQYNRQVKEESSKAVASQLDDFKTELDAQIREAYFQYLQANELKQATGRSVKIAQDNVDGIQLQISQQKQTKEILYRAKADLSNKEAQYRDWENACMKAQFNFNFILNRSFDERILIDSAYLFQSQHSYLLNNTRDTAYTGYHASYLKHNADAAGLQQRAIRSQAITPVVQLKATGGISGSSINFNNKRLPYSTFELSLKWNLFNNGVNNSRAKQAYFQQQSLEAQYNSSLMQVALNERSAYSDIVTHLANYQSSQAAYNNADVYFRAVRSKFDLQMATILELLDAEEQLRQADANLIKWYYNLQFKLAGYQKTTGKKLKLE</sequence>
<evidence type="ECO:0000256" key="4">
    <source>
        <dbReference type="ARBA" id="ARBA00022452"/>
    </source>
</evidence>
<dbReference type="InterPro" id="IPR003423">
    <property type="entry name" value="OMP_efflux"/>
</dbReference>
<gene>
    <name evidence="8" type="ORF">MYF79_20800</name>
</gene>
<evidence type="ECO:0000256" key="1">
    <source>
        <dbReference type="ARBA" id="ARBA00004442"/>
    </source>
</evidence>
<dbReference type="SUPFAM" id="SSF56954">
    <property type="entry name" value="Outer membrane efflux proteins (OEP)"/>
    <property type="match status" value="1"/>
</dbReference>
<accession>A0ABY4HUB4</accession>
<dbReference type="Gene3D" id="1.20.1600.10">
    <property type="entry name" value="Outer membrane efflux proteins (OEP)"/>
    <property type="match status" value="1"/>
</dbReference>
<evidence type="ECO:0000313" key="8">
    <source>
        <dbReference type="EMBL" id="UPK67384.1"/>
    </source>
</evidence>
<comment type="similarity">
    <text evidence="2">Belongs to the outer membrane factor (OMF) (TC 1.B.17) family.</text>
</comment>
<protein>
    <submittedName>
        <fullName evidence="8">TolC family protein</fullName>
    </submittedName>
</protein>
<proteinExistence type="inferred from homology"/>
<dbReference type="RefSeq" id="WP_247809729.1">
    <property type="nucleotide sequence ID" value="NZ_CP095855.1"/>
</dbReference>
<evidence type="ECO:0000256" key="3">
    <source>
        <dbReference type="ARBA" id="ARBA00022448"/>
    </source>
</evidence>